<accession>A0A3S0IFL6</accession>
<keyword evidence="2" id="KW-0732">Signal</keyword>
<dbReference type="InterPro" id="IPR028082">
    <property type="entry name" value="Peripla_BP_I"/>
</dbReference>
<evidence type="ECO:0000256" key="1">
    <source>
        <dbReference type="ARBA" id="ARBA00010062"/>
    </source>
</evidence>
<dbReference type="InterPro" id="IPR028081">
    <property type="entry name" value="Leu-bd"/>
</dbReference>
<sequence length="410" mass="44164">MSIDRRSLVAAAGAIGALGTGALFSGVAAAQQPSGKPIRVGGTLALTGPLSATGLVHKLTGEIYLDALNRRGGLLDRPVEWVLKDDQSKPDLARTLYEQLVTADKVDLLIGPYATGAILSAMGVAQRYNKTLVHHTFGIPSLAKYDQQFPAWSLGPDPEKTMPAMVMDALATSPKPPKTIAIVTSKFPSVHFVALGAREVAKQRGLKEVLFLEWDFGNRDFGPIAGRLKEANPDFIWNGAIGLEGNQLLDAMKKIDYAPLHHFYHVPAPAPMLKAPEANGALATTIFEDHPPFTDNPTAAEFVKVYRERALTAGMPDTAVETQAAASFSAWQIIEAAVVATKGLDDKAMATWLRANKVDTIQGKLRFNERGNFGDDLGRVKQVQNGKWVVVWPKEWAAPGAKLQTRGVAS</sequence>
<dbReference type="PANTHER" id="PTHR30483">
    <property type="entry name" value="LEUCINE-SPECIFIC-BINDING PROTEIN"/>
    <property type="match status" value="1"/>
</dbReference>
<dbReference type="PANTHER" id="PTHR30483:SF6">
    <property type="entry name" value="PERIPLASMIC BINDING PROTEIN OF ABC TRANSPORTER FOR NATURAL AMINO ACIDS"/>
    <property type="match status" value="1"/>
</dbReference>
<evidence type="ECO:0000313" key="4">
    <source>
        <dbReference type="EMBL" id="RTQ35543.1"/>
    </source>
</evidence>
<name>A0A3S0IFL6_9BURK</name>
<gene>
    <name evidence="4" type="ORF">EJP69_14390</name>
</gene>
<dbReference type="PROSITE" id="PS51318">
    <property type="entry name" value="TAT"/>
    <property type="match status" value="1"/>
</dbReference>
<protein>
    <submittedName>
        <fullName evidence="4">ABC transporter substrate-binding protein</fullName>
    </submittedName>
</protein>
<evidence type="ECO:0000256" key="2">
    <source>
        <dbReference type="ARBA" id="ARBA00022729"/>
    </source>
</evidence>
<dbReference type="InterPro" id="IPR051010">
    <property type="entry name" value="BCAA_transport"/>
</dbReference>
<dbReference type="Pfam" id="PF13458">
    <property type="entry name" value="Peripla_BP_6"/>
    <property type="match status" value="1"/>
</dbReference>
<keyword evidence="5" id="KW-1185">Reference proteome</keyword>
<dbReference type="SUPFAM" id="SSF53822">
    <property type="entry name" value="Periplasmic binding protein-like I"/>
    <property type="match status" value="1"/>
</dbReference>
<feature type="domain" description="Leucine-binding protein" evidence="3">
    <location>
        <begin position="37"/>
        <end position="384"/>
    </location>
</feature>
<proteinExistence type="inferred from homology"/>
<dbReference type="OrthoDB" id="7337537at2"/>
<evidence type="ECO:0000259" key="3">
    <source>
        <dbReference type="Pfam" id="PF13458"/>
    </source>
</evidence>
<dbReference type="InterPro" id="IPR006311">
    <property type="entry name" value="TAT_signal"/>
</dbReference>
<comment type="caution">
    <text evidence="4">The sequence shown here is derived from an EMBL/GenBank/DDBJ whole genome shotgun (WGS) entry which is preliminary data.</text>
</comment>
<evidence type="ECO:0000313" key="5">
    <source>
        <dbReference type="Proteomes" id="UP000267418"/>
    </source>
</evidence>
<dbReference type="Proteomes" id="UP000267418">
    <property type="component" value="Unassembled WGS sequence"/>
</dbReference>
<dbReference type="AlphaFoldDB" id="A0A3S0IFL6"/>
<reference evidence="4 5" key="1">
    <citation type="submission" date="2018-12" db="EMBL/GenBank/DDBJ databases">
        <title>The genome of Variovorax gossypii DSM 100435.</title>
        <authorList>
            <person name="Gao J."/>
            <person name="Sun J."/>
        </authorList>
    </citation>
    <scope>NUCLEOTIDE SEQUENCE [LARGE SCALE GENOMIC DNA]</scope>
    <source>
        <strain evidence="4 5">DSM 100435</strain>
    </source>
</reference>
<dbReference type="RefSeq" id="WP_126470814.1">
    <property type="nucleotide sequence ID" value="NZ_RXOE01000002.1"/>
</dbReference>
<organism evidence="4 5">
    <name type="scientific">Variovorax gossypii</name>
    <dbReference type="NCBI Taxonomy" id="1679495"/>
    <lineage>
        <taxon>Bacteria</taxon>
        <taxon>Pseudomonadati</taxon>
        <taxon>Pseudomonadota</taxon>
        <taxon>Betaproteobacteria</taxon>
        <taxon>Burkholderiales</taxon>
        <taxon>Comamonadaceae</taxon>
        <taxon>Variovorax</taxon>
    </lineage>
</organism>
<dbReference type="EMBL" id="RXOE01000002">
    <property type="protein sequence ID" value="RTQ35543.1"/>
    <property type="molecule type" value="Genomic_DNA"/>
</dbReference>
<dbReference type="Gene3D" id="3.40.50.2300">
    <property type="match status" value="2"/>
</dbReference>
<dbReference type="CDD" id="cd06338">
    <property type="entry name" value="PBP1_ABC_ligand_binding-like"/>
    <property type="match status" value="1"/>
</dbReference>
<comment type="similarity">
    <text evidence="1">Belongs to the leucine-binding protein family.</text>
</comment>